<dbReference type="AlphaFoldDB" id="A0A1D3D5M2"/>
<keyword evidence="3" id="KW-1185">Reference proteome</keyword>
<comment type="caution">
    <text evidence="2">The sequence shown here is derived from an EMBL/GenBank/DDBJ whole genome shotgun (WGS) entry which is preliminary data.</text>
</comment>
<dbReference type="Proteomes" id="UP000095192">
    <property type="component" value="Unassembled WGS sequence"/>
</dbReference>
<feature type="compositionally biased region" description="Gly residues" evidence="1">
    <location>
        <begin position="1"/>
        <end position="14"/>
    </location>
</feature>
<gene>
    <name evidence="2" type="ORF">cyc_07158</name>
</gene>
<name>A0A1D3D5M2_9EIME</name>
<evidence type="ECO:0000256" key="1">
    <source>
        <dbReference type="SAM" id="MobiDB-lite"/>
    </source>
</evidence>
<reference evidence="2 3" key="1">
    <citation type="journal article" date="2016" name="BMC Genomics">
        <title>Comparative genomics reveals Cyclospora cayetanensis possesses coccidia-like metabolism and invasion components but unique surface antigens.</title>
        <authorList>
            <person name="Liu S."/>
            <person name="Wang L."/>
            <person name="Zheng H."/>
            <person name="Xu Z."/>
            <person name="Roellig D.M."/>
            <person name="Li N."/>
            <person name="Frace M.A."/>
            <person name="Tang K."/>
            <person name="Arrowood M.J."/>
            <person name="Moss D.M."/>
            <person name="Zhang L."/>
            <person name="Feng Y."/>
            <person name="Xiao L."/>
        </authorList>
    </citation>
    <scope>NUCLEOTIDE SEQUENCE [LARGE SCALE GENOMIC DNA]</scope>
    <source>
        <strain evidence="2 3">CHN_HEN01</strain>
    </source>
</reference>
<evidence type="ECO:0000313" key="2">
    <source>
        <dbReference type="EMBL" id="OEH78747.1"/>
    </source>
</evidence>
<evidence type="ECO:0000313" key="3">
    <source>
        <dbReference type="Proteomes" id="UP000095192"/>
    </source>
</evidence>
<accession>A0A1D3D5M2</accession>
<organism evidence="2 3">
    <name type="scientific">Cyclospora cayetanensis</name>
    <dbReference type="NCBI Taxonomy" id="88456"/>
    <lineage>
        <taxon>Eukaryota</taxon>
        <taxon>Sar</taxon>
        <taxon>Alveolata</taxon>
        <taxon>Apicomplexa</taxon>
        <taxon>Conoidasida</taxon>
        <taxon>Coccidia</taxon>
        <taxon>Eucoccidiorida</taxon>
        <taxon>Eimeriorina</taxon>
        <taxon>Eimeriidae</taxon>
        <taxon>Cyclospora</taxon>
    </lineage>
</organism>
<feature type="compositionally biased region" description="Low complexity" evidence="1">
    <location>
        <begin position="33"/>
        <end position="45"/>
    </location>
</feature>
<protein>
    <submittedName>
        <fullName evidence="2">Uncharacterized protein</fullName>
    </submittedName>
</protein>
<dbReference type="InParanoid" id="A0A1D3D5M2"/>
<feature type="region of interest" description="Disordered" evidence="1">
    <location>
        <begin position="1"/>
        <end position="89"/>
    </location>
</feature>
<dbReference type="VEuPathDB" id="ToxoDB:cyc_07158"/>
<dbReference type="EMBL" id="JROU02000636">
    <property type="protein sequence ID" value="OEH78747.1"/>
    <property type="molecule type" value="Genomic_DNA"/>
</dbReference>
<proteinExistence type="predicted"/>
<sequence>MDAAGGGPPAGSSGGPLPSPRTGGEAISPSLRPSAPSTPSMASPAKLSHALPGTEGAQPSRKEKLGTMKRRRDGMSRPLLVDRSGAMPRPPPDFDFASDSDFLTGRAGLNLKQTKAQVAFVFILFRLILPSCVSRRAEGKDFKEGDQNEEDREEEALAMNAALLAECSDRNARGAHGAEDTKAAPEDDAEALLKQRRRQIVANCFMGVTSTADALVLLSRRLTYAVKIPGISFHKGVESWLCTWKEPDSRQACEELLLPCCVAAYRAL</sequence>